<dbReference type="Gene3D" id="1.10.1200.10">
    <property type="entry name" value="ACP-like"/>
    <property type="match status" value="1"/>
</dbReference>
<sequence length="97" mass="10505">MNELVSEPVSQRVSAEQAKADVADVLFAEVADLDGEADLRDQGMDSVRVMELVERWRSAGVEDLDYPALAEDQRLTRWIAVLAELQGSTDGTGAPTG</sequence>
<keyword evidence="3" id="KW-1185">Reference proteome</keyword>
<reference evidence="2 3" key="1">
    <citation type="journal article" date="2019" name="Int. J. Syst. Evol. Microbiol.">
        <title>The Global Catalogue of Microorganisms (GCM) 10K type strain sequencing project: providing services to taxonomists for standard genome sequencing and annotation.</title>
        <authorList>
            <consortium name="The Broad Institute Genomics Platform"/>
            <consortium name="The Broad Institute Genome Sequencing Center for Infectious Disease"/>
            <person name="Wu L."/>
            <person name="Ma J."/>
        </authorList>
    </citation>
    <scope>NUCLEOTIDE SEQUENCE [LARGE SCALE GENOMIC DNA]</scope>
    <source>
        <strain evidence="2 3">JCM 16009</strain>
    </source>
</reference>
<comment type="caution">
    <text evidence="2">The sequence shown here is derived from an EMBL/GenBank/DDBJ whole genome shotgun (WGS) entry which is preliminary data.</text>
</comment>
<dbReference type="RefSeq" id="WP_344411741.1">
    <property type="nucleotide sequence ID" value="NZ_BAAAQK010000001.1"/>
</dbReference>
<proteinExistence type="predicted"/>
<dbReference type="SUPFAM" id="SSF47336">
    <property type="entry name" value="ACP-like"/>
    <property type="match status" value="1"/>
</dbReference>
<dbReference type="Pfam" id="PF00550">
    <property type="entry name" value="PP-binding"/>
    <property type="match status" value="1"/>
</dbReference>
<dbReference type="Proteomes" id="UP001500449">
    <property type="component" value="Unassembled WGS sequence"/>
</dbReference>
<evidence type="ECO:0000259" key="1">
    <source>
        <dbReference type="Pfam" id="PF00550"/>
    </source>
</evidence>
<name>A0ABN2MJZ0_9PSEU</name>
<gene>
    <name evidence="2" type="ORF">GCM10009836_03750</name>
</gene>
<dbReference type="EMBL" id="BAAAQK010000001">
    <property type="protein sequence ID" value="GAA1829184.1"/>
    <property type="molecule type" value="Genomic_DNA"/>
</dbReference>
<organism evidence="2 3">
    <name type="scientific">Pseudonocardia ailaonensis</name>
    <dbReference type="NCBI Taxonomy" id="367279"/>
    <lineage>
        <taxon>Bacteria</taxon>
        <taxon>Bacillati</taxon>
        <taxon>Actinomycetota</taxon>
        <taxon>Actinomycetes</taxon>
        <taxon>Pseudonocardiales</taxon>
        <taxon>Pseudonocardiaceae</taxon>
        <taxon>Pseudonocardia</taxon>
    </lineage>
</organism>
<evidence type="ECO:0000313" key="2">
    <source>
        <dbReference type="EMBL" id="GAA1829184.1"/>
    </source>
</evidence>
<protein>
    <recommendedName>
        <fullName evidence="1">Carrier domain-containing protein</fullName>
    </recommendedName>
</protein>
<evidence type="ECO:0000313" key="3">
    <source>
        <dbReference type="Proteomes" id="UP001500449"/>
    </source>
</evidence>
<accession>A0ABN2MJZ0</accession>
<dbReference type="InterPro" id="IPR036736">
    <property type="entry name" value="ACP-like_sf"/>
</dbReference>
<dbReference type="InterPro" id="IPR009081">
    <property type="entry name" value="PP-bd_ACP"/>
</dbReference>
<feature type="domain" description="Carrier" evidence="1">
    <location>
        <begin position="21"/>
        <end position="57"/>
    </location>
</feature>